<proteinExistence type="predicted"/>
<reference evidence="2" key="1">
    <citation type="submission" date="2020-10" db="EMBL/GenBank/DDBJ databases">
        <authorList>
            <person name="Gilroy R."/>
        </authorList>
    </citation>
    <scope>NUCLEOTIDE SEQUENCE</scope>
    <source>
        <strain evidence="2">ChiSxjej2B14-6234</strain>
    </source>
</reference>
<dbReference type="Proteomes" id="UP000886887">
    <property type="component" value="Unassembled WGS sequence"/>
</dbReference>
<dbReference type="InterPro" id="IPR036895">
    <property type="entry name" value="Uracil-DNA_glycosylase-like_sf"/>
</dbReference>
<evidence type="ECO:0000313" key="2">
    <source>
        <dbReference type="EMBL" id="HIQ71079.1"/>
    </source>
</evidence>
<accession>A0A9D0Z8S3</accession>
<dbReference type="InterPro" id="IPR032579">
    <property type="entry name" value="Phe_SMUG2-like"/>
</dbReference>
<dbReference type="AlphaFoldDB" id="A0A9D0Z8S3"/>
<evidence type="ECO:0000259" key="1">
    <source>
        <dbReference type="Pfam" id="PF03167"/>
    </source>
</evidence>
<dbReference type="CDD" id="cd19375">
    <property type="entry name" value="UDG-F3-like_SMUG2"/>
    <property type="match status" value="1"/>
</dbReference>
<dbReference type="Gene3D" id="3.40.470.10">
    <property type="entry name" value="Uracil-DNA glycosylase-like domain"/>
    <property type="match status" value="1"/>
</dbReference>
<protein>
    <submittedName>
        <fullName evidence="2">SMUG2 DNA glycosylase family protein</fullName>
    </submittedName>
</protein>
<feature type="domain" description="Uracil-DNA glycosylase-like" evidence="1">
    <location>
        <begin position="54"/>
        <end position="233"/>
    </location>
</feature>
<gene>
    <name evidence="2" type="ORF">IAB73_02565</name>
</gene>
<reference evidence="2" key="2">
    <citation type="journal article" date="2021" name="PeerJ">
        <title>Extensive microbial diversity within the chicken gut microbiome revealed by metagenomics and culture.</title>
        <authorList>
            <person name="Gilroy R."/>
            <person name="Ravi A."/>
            <person name="Getino M."/>
            <person name="Pursley I."/>
            <person name="Horton D.L."/>
            <person name="Alikhan N.F."/>
            <person name="Baker D."/>
            <person name="Gharbi K."/>
            <person name="Hall N."/>
            <person name="Watson M."/>
            <person name="Adriaenssens E.M."/>
            <person name="Foster-Nyarko E."/>
            <person name="Jarju S."/>
            <person name="Secka A."/>
            <person name="Antonio M."/>
            <person name="Oren A."/>
            <person name="Chaudhuri R.R."/>
            <person name="La Ragione R."/>
            <person name="Hildebrand F."/>
            <person name="Pallen M.J."/>
        </authorList>
    </citation>
    <scope>NUCLEOTIDE SEQUENCE</scope>
    <source>
        <strain evidence="2">ChiSxjej2B14-6234</strain>
    </source>
</reference>
<dbReference type="InterPro" id="IPR005122">
    <property type="entry name" value="Uracil-DNA_glycosylase-like"/>
</dbReference>
<sequence>MAEAGTFFEGVLRFNDGLAHERPALPEGFDIVNPLAGEQRERVECVTRAFYQRYYNDTRPRRLILGSSPARRGSAVTGVPFEDAQQLQRETGIRLDAFHVQPSSSDFLAEVMRRYGGRERFYSDFYMNFVCPLGIVKTNAKGRAVNCNYYEDKKLAEALLPLIVRTIQGQIALGIDTSVCYCIGSGENYRFLSQLNADHRFFGAVIALEHPRFITQYHATQRDAFIEKYLKALCGP</sequence>
<comment type="caution">
    <text evidence="2">The sequence shown here is derived from an EMBL/GenBank/DDBJ whole genome shotgun (WGS) entry which is preliminary data.</text>
</comment>
<dbReference type="SUPFAM" id="SSF52141">
    <property type="entry name" value="Uracil-DNA glycosylase-like"/>
    <property type="match status" value="1"/>
</dbReference>
<dbReference type="Pfam" id="PF03167">
    <property type="entry name" value="UDG"/>
    <property type="match status" value="1"/>
</dbReference>
<organism evidence="2 3">
    <name type="scientific">Candidatus Onthenecus intestinigallinarum</name>
    <dbReference type="NCBI Taxonomy" id="2840875"/>
    <lineage>
        <taxon>Bacteria</taxon>
        <taxon>Bacillati</taxon>
        <taxon>Bacillota</taxon>
        <taxon>Clostridia</taxon>
        <taxon>Eubacteriales</taxon>
        <taxon>Candidatus Onthenecus</taxon>
    </lineage>
</organism>
<name>A0A9D0Z8S3_9FIRM</name>
<evidence type="ECO:0000313" key="3">
    <source>
        <dbReference type="Proteomes" id="UP000886887"/>
    </source>
</evidence>
<dbReference type="EMBL" id="DVFJ01000007">
    <property type="protein sequence ID" value="HIQ71079.1"/>
    <property type="molecule type" value="Genomic_DNA"/>
</dbReference>